<evidence type="ECO:0000313" key="2">
    <source>
        <dbReference type="Proteomes" id="UP001054854"/>
    </source>
</evidence>
<reference evidence="1" key="1">
    <citation type="submission" date="2024-05" db="EMBL/GenBank/DDBJ databases">
        <title>Whole genome shotgun sequence of Streptomyces hygroscopicus NBRC 113678.</title>
        <authorList>
            <person name="Komaki H."/>
            <person name="Tamura T."/>
        </authorList>
    </citation>
    <scope>NUCLEOTIDE SEQUENCE</scope>
    <source>
        <strain evidence="1">N11-34</strain>
    </source>
</reference>
<sequence>MTRHSAGSGTRHDTEVSLSVTRDEIIGHPTWHRVSDLGIVQFRHDYDPELLAAIAARAKQLKREKAHKRHLNLNYMRGAHRYIPEITELINWPGRRERASELAGVELEPYPLPVISAIITFQDADRDGSVTWHADGVPVTEMIPLEIENLVGGELEIYRGDYEEGIARQSRGGDPVPEDRILKIRHKPGWGILGQLMRTAHRVAPIETGHRITLNLNWRSVSKPWIDDNTITYLAADNPELEWEEEYLQDVHEVHIPAYLDHQKAPLPHGSAR</sequence>
<gene>
    <name evidence="1" type="ORF">TPA0910_82030</name>
</gene>
<dbReference type="Proteomes" id="UP001054854">
    <property type="component" value="Unassembled WGS sequence"/>
</dbReference>
<organism evidence="1 2">
    <name type="scientific">Streptomyces hygroscopicus</name>
    <dbReference type="NCBI Taxonomy" id="1912"/>
    <lineage>
        <taxon>Bacteria</taxon>
        <taxon>Bacillati</taxon>
        <taxon>Actinomycetota</taxon>
        <taxon>Actinomycetes</taxon>
        <taxon>Kitasatosporales</taxon>
        <taxon>Streptomycetaceae</taxon>
        <taxon>Streptomyces</taxon>
        <taxon>Streptomyces violaceusniger group</taxon>
    </lineage>
</organism>
<dbReference type="EMBL" id="BNEK01000005">
    <property type="protein sequence ID" value="GHJ33770.1"/>
    <property type="molecule type" value="Genomic_DNA"/>
</dbReference>
<proteinExistence type="predicted"/>
<protein>
    <recommendedName>
        <fullName evidence="3">Fe2OG dioxygenase domain-containing protein</fullName>
    </recommendedName>
</protein>
<accession>A0ABQ3UDU0</accession>
<comment type="caution">
    <text evidence="1">The sequence shown here is derived from an EMBL/GenBank/DDBJ whole genome shotgun (WGS) entry which is preliminary data.</text>
</comment>
<evidence type="ECO:0008006" key="3">
    <source>
        <dbReference type="Google" id="ProtNLM"/>
    </source>
</evidence>
<evidence type="ECO:0000313" key="1">
    <source>
        <dbReference type="EMBL" id="GHJ33770.1"/>
    </source>
</evidence>
<name>A0ABQ3UDU0_STRHY</name>
<keyword evidence="2" id="KW-1185">Reference proteome</keyword>